<organism evidence="1 2">
    <name type="scientific">Marivirga tractuosa (strain ATCC 23168 / DSM 4126 / NBRC 15989 / NCIMB 1408 / VKM B-1430 / H-43)</name>
    <name type="common">Microscilla tractuosa</name>
    <name type="synonym">Flexibacter tractuosus</name>
    <dbReference type="NCBI Taxonomy" id="643867"/>
    <lineage>
        <taxon>Bacteria</taxon>
        <taxon>Pseudomonadati</taxon>
        <taxon>Bacteroidota</taxon>
        <taxon>Cytophagia</taxon>
        <taxon>Cytophagales</taxon>
        <taxon>Marivirgaceae</taxon>
        <taxon>Marivirga</taxon>
    </lineage>
</organism>
<protein>
    <submittedName>
        <fullName evidence="1">Uncharacterized protein</fullName>
    </submittedName>
</protein>
<accession>E4TTM9</accession>
<name>E4TTM9_MARTH</name>
<dbReference type="AlphaFoldDB" id="E4TTM9"/>
<dbReference type="EMBL" id="CP002349">
    <property type="protein sequence ID" value="ADR20946.1"/>
    <property type="molecule type" value="Genomic_DNA"/>
</dbReference>
<gene>
    <name evidence="1" type="ordered locus">Ftrac_0944</name>
</gene>
<keyword evidence="2" id="KW-1185">Reference proteome</keyword>
<evidence type="ECO:0000313" key="2">
    <source>
        <dbReference type="Proteomes" id="UP000008720"/>
    </source>
</evidence>
<dbReference type="Proteomes" id="UP000008720">
    <property type="component" value="Chromosome"/>
</dbReference>
<dbReference type="KEGG" id="mtt:Ftrac_0944"/>
<evidence type="ECO:0000313" key="1">
    <source>
        <dbReference type="EMBL" id="ADR20946.1"/>
    </source>
</evidence>
<dbReference type="HOGENOM" id="CLU_1956980_0_0_10"/>
<dbReference type="STRING" id="643867.Ftrac_0944"/>
<proteinExistence type="predicted"/>
<sequence>MNLSDTTLKYLSNFFFETSEEDGIGDYWLYLKNSNTSFTFCQIQEIFLESLKFICEQDLADFFGAYDKGEVKWEGGIERFISDLKKFVTNHKKEIIKTDSFFYNFKYCFIKWKVDSQDIDWGQFEKSA</sequence>
<dbReference type="RefSeq" id="WP_013453097.1">
    <property type="nucleotide sequence ID" value="NC_014759.1"/>
</dbReference>
<reference evidence="1 2" key="1">
    <citation type="journal article" date="2011" name="Stand. Genomic Sci.">
        <title>Complete genome sequence of Marivirga tractuosa type strain (H-43).</title>
        <authorList>
            <person name="Pagani I."/>
            <person name="Chertkov O."/>
            <person name="Lapidus A."/>
            <person name="Lucas S."/>
            <person name="Del Rio T.G."/>
            <person name="Tice H."/>
            <person name="Copeland A."/>
            <person name="Cheng J.F."/>
            <person name="Nolan M."/>
            <person name="Saunders E."/>
            <person name="Pitluck S."/>
            <person name="Held B."/>
            <person name="Goodwin L."/>
            <person name="Liolios K."/>
            <person name="Ovchinikova G."/>
            <person name="Ivanova N."/>
            <person name="Mavromatis K."/>
            <person name="Pati A."/>
            <person name="Chen A."/>
            <person name="Palaniappan K."/>
            <person name="Land M."/>
            <person name="Hauser L."/>
            <person name="Jeffries C.D."/>
            <person name="Detter J.C."/>
            <person name="Han C."/>
            <person name="Tapia R."/>
            <person name="Ngatchou-Djao O.D."/>
            <person name="Rohde M."/>
            <person name="Goker M."/>
            <person name="Spring S."/>
            <person name="Sikorski J."/>
            <person name="Woyke T."/>
            <person name="Bristow J."/>
            <person name="Eisen J.A."/>
            <person name="Markowitz V."/>
            <person name="Hugenholtz P."/>
            <person name="Klenk H.P."/>
            <person name="Kyrpides N.C."/>
        </authorList>
    </citation>
    <scope>NUCLEOTIDE SEQUENCE [LARGE SCALE GENOMIC DNA]</scope>
    <source>
        <strain evidence="2">ATCC 23168 / DSM 4126 / NBRC 15989 / NCIMB 1408 / VKM B-1430 / H-43</strain>
    </source>
</reference>